<reference evidence="1" key="1">
    <citation type="journal article" date="2020" name="Stud. Mycol.">
        <title>101 Dothideomycetes genomes: a test case for predicting lifestyles and emergence of pathogens.</title>
        <authorList>
            <person name="Haridas S."/>
            <person name="Albert R."/>
            <person name="Binder M."/>
            <person name="Bloem J."/>
            <person name="Labutti K."/>
            <person name="Salamov A."/>
            <person name="Andreopoulos B."/>
            <person name="Baker S."/>
            <person name="Barry K."/>
            <person name="Bills G."/>
            <person name="Bluhm B."/>
            <person name="Cannon C."/>
            <person name="Castanera R."/>
            <person name="Culley D."/>
            <person name="Daum C."/>
            <person name="Ezra D."/>
            <person name="Gonzalez J."/>
            <person name="Henrissat B."/>
            <person name="Kuo A."/>
            <person name="Liang C."/>
            <person name="Lipzen A."/>
            <person name="Lutzoni F."/>
            <person name="Magnuson J."/>
            <person name="Mondo S."/>
            <person name="Nolan M."/>
            <person name="Ohm R."/>
            <person name="Pangilinan J."/>
            <person name="Park H.-J."/>
            <person name="Ramirez L."/>
            <person name="Alfaro M."/>
            <person name="Sun H."/>
            <person name="Tritt A."/>
            <person name="Yoshinaga Y."/>
            <person name="Zwiers L.-H."/>
            <person name="Turgeon B."/>
            <person name="Goodwin S."/>
            <person name="Spatafora J."/>
            <person name="Crous P."/>
            <person name="Grigoriev I."/>
        </authorList>
    </citation>
    <scope>NUCLEOTIDE SEQUENCE</scope>
    <source>
        <strain evidence="1">CBS 525.71</strain>
    </source>
</reference>
<name>A0ACB6RWH2_9PLEO</name>
<organism evidence="1 2">
    <name type="scientific">Macroventuria anomochaeta</name>
    <dbReference type="NCBI Taxonomy" id="301207"/>
    <lineage>
        <taxon>Eukaryota</taxon>
        <taxon>Fungi</taxon>
        <taxon>Dikarya</taxon>
        <taxon>Ascomycota</taxon>
        <taxon>Pezizomycotina</taxon>
        <taxon>Dothideomycetes</taxon>
        <taxon>Pleosporomycetidae</taxon>
        <taxon>Pleosporales</taxon>
        <taxon>Pleosporineae</taxon>
        <taxon>Didymellaceae</taxon>
        <taxon>Macroventuria</taxon>
    </lineage>
</organism>
<dbReference type="EMBL" id="MU006724">
    <property type="protein sequence ID" value="KAF2625765.1"/>
    <property type="molecule type" value="Genomic_DNA"/>
</dbReference>
<protein>
    <submittedName>
        <fullName evidence="1">GMC oxidoreductase</fullName>
    </submittedName>
</protein>
<accession>A0ACB6RWH2</accession>
<sequence>MLLMAKCSLVSWTLALSTSSVLAHPLFNGRLVSRADELLEEYDYVIVGGGASGLTVANRLSEQPSTTVLVIEAGQFDQNEEFVTIPGLAGGAVSTKYDWNTTYAASEYLGGRNISISQGKIVGGSTKLNRMVFDRGSKSDYDGWETLGNERWDWESLLPYFKKNEIFSPPVDEIREEYNITWDDDAHGYDGYMHSTYSPYIWPTTKNLVEATSSLNIPIPKDQANGNAIGGYFTPHNMDPIDYRRSSADEAYYDTAATRENFHLIADHQATRILTCANSTLKATGFATSSNATIQSVKAKREVVVAAGSLHTPQLLQVSGIGDPALLSSIDIPTVVDLPAVGQSLHDHVYVMVANSVNTTITLASELTSNATFAAEARAQYDTEKRGPLTSPSGDFLLFLPLSIYTNTSASIHAAALASNASLSLPSDAPTEVAAGYAASYHSLNSKLLANDSAFLEVIWADGVLFLGLQHPYSRGSVKAPSSSIFDAPIADAGFLRNPLDTVLLREAVRFARRLVAQPSIAELNPFEVVPGANVTSDADIDQYIKNSASTLWHPAGSCKIGKRDEGGVVDGELKVYGIEGLRVVDASVFPILPASHIMTTVYAVAERAADIIKGVGGAIEMS</sequence>
<dbReference type="Proteomes" id="UP000799754">
    <property type="component" value="Unassembled WGS sequence"/>
</dbReference>
<gene>
    <name evidence="1" type="ORF">BU25DRAFT_473227</name>
</gene>
<evidence type="ECO:0000313" key="1">
    <source>
        <dbReference type="EMBL" id="KAF2625765.1"/>
    </source>
</evidence>
<keyword evidence="2" id="KW-1185">Reference proteome</keyword>
<proteinExistence type="predicted"/>
<evidence type="ECO:0000313" key="2">
    <source>
        <dbReference type="Proteomes" id="UP000799754"/>
    </source>
</evidence>
<comment type="caution">
    <text evidence="1">The sequence shown here is derived from an EMBL/GenBank/DDBJ whole genome shotgun (WGS) entry which is preliminary data.</text>
</comment>